<dbReference type="SUPFAM" id="SSF55729">
    <property type="entry name" value="Acyl-CoA N-acyltransferases (Nat)"/>
    <property type="match status" value="1"/>
</dbReference>
<evidence type="ECO:0000313" key="2">
    <source>
        <dbReference type="EMBL" id="TRX99473.1"/>
    </source>
</evidence>
<accession>A0A553IGZ5</accession>
<dbReference type="Proteomes" id="UP000315938">
    <property type="component" value="Unassembled WGS sequence"/>
</dbReference>
<gene>
    <name evidence="2" type="ORF">FNV44_00090</name>
</gene>
<keyword evidence="2" id="KW-0808">Transferase</keyword>
<reference evidence="2 3" key="1">
    <citation type="submission" date="2019-07" db="EMBL/GenBank/DDBJ databases">
        <title>Genome sequence of Acholeplasma laidlawii strain with increased resistance to erythromycin.</title>
        <authorList>
            <person name="Medvedeva E.S."/>
            <person name="Baranova N.B."/>
            <person name="Siniagina M.N."/>
            <person name="Mouzykantov A."/>
            <person name="Chernova O.A."/>
            <person name="Chernov V.M."/>
        </authorList>
    </citation>
    <scope>NUCLEOTIDE SEQUENCE [LARGE SCALE GENOMIC DNA]</scope>
    <source>
        <strain evidence="2 3">PG8REry</strain>
    </source>
</reference>
<sequence length="291" mass="33994">MKKLYDFYLNQLKHTHYVELNFEQFGDMLTNLEYIVQRVDNEICGLLIYSVDEFVDINLVIGEASSYKPLIQQLIDKTTKDIRIHYHKPYHLAWYAKEHMIHPNEQGVIYDSQLHKTYLELGFKETSIQETYFLDLKQFKLDNTISEKLETLNYKGYDVTLYNPLKHKGMDIFLTKLQSDSFRYAIMANLSRKRPDPLLIVTKDNQVMGFSGPLLIANDFRGMFSGIEIVSEVRGLGLGKILFQKLCQTLQQMGAKYMTLFTGNKNAAKYIYLSAGFEIVQKFALMVYERH</sequence>
<dbReference type="InterPro" id="IPR000182">
    <property type="entry name" value="GNAT_dom"/>
</dbReference>
<dbReference type="Gene3D" id="3.40.630.30">
    <property type="match status" value="1"/>
</dbReference>
<dbReference type="CDD" id="cd04301">
    <property type="entry name" value="NAT_SF"/>
    <property type="match status" value="1"/>
</dbReference>
<dbReference type="EMBL" id="VKID01000001">
    <property type="protein sequence ID" value="TRX99473.1"/>
    <property type="molecule type" value="Genomic_DNA"/>
</dbReference>
<comment type="caution">
    <text evidence="2">The sequence shown here is derived from an EMBL/GenBank/DDBJ whole genome shotgun (WGS) entry which is preliminary data.</text>
</comment>
<dbReference type="RefSeq" id="WP_012243043.1">
    <property type="nucleotide sequence ID" value="NZ_JACAOE010000001.1"/>
</dbReference>
<dbReference type="AlphaFoldDB" id="A0A553IGZ5"/>
<dbReference type="InterPro" id="IPR016181">
    <property type="entry name" value="Acyl_CoA_acyltransferase"/>
</dbReference>
<feature type="domain" description="N-acetyltransferase" evidence="1">
    <location>
        <begin position="152"/>
        <end position="291"/>
    </location>
</feature>
<name>A0A553IGZ5_ACHLA</name>
<evidence type="ECO:0000313" key="3">
    <source>
        <dbReference type="Proteomes" id="UP000315938"/>
    </source>
</evidence>
<protein>
    <submittedName>
        <fullName evidence="2">GNAT family N-acetyltransferase</fullName>
    </submittedName>
</protein>
<dbReference type="PROSITE" id="PS51186">
    <property type="entry name" value="GNAT"/>
    <property type="match status" value="1"/>
</dbReference>
<dbReference type="GeneID" id="41339245"/>
<proteinExistence type="predicted"/>
<dbReference type="GO" id="GO:0016747">
    <property type="term" value="F:acyltransferase activity, transferring groups other than amino-acyl groups"/>
    <property type="evidence" value="ECO:0007669"/>
    <property type="project" value="InterPro"/>
</dbReference>
<dbReference type="Pfam" id="PF00583">
    <property type="entry name" value="Acetyltransf_1"/>
    <property type="match status" value="1"/>
</dbReference>
<evidence type="ECO:0000259" key="1">
    <source>
        <dbReference type="PROSITE" id="PS51186"/>
    </source>
</evidence>
<organism evidence="2 3">
    <name type="scientific">Acholeplasma laidlawii</name>
    <dbReference type="NCBI Taxonomy" id="2148"/>
    <lineage>
        <taxon>Bacteria</taxon>
        <taxon>Bacillati</taxon>
        <taxon>Mycoplasmatota</taxon>
        <taxon>Mollicutes</taxon>
        <taxon>Acholeplasmatales</taxon>
        <taxon>Acholeplasmataceae</taxon>
        <taxon>Acholeplasma</taxon>
    </lineage>
</organism>